<evidence type="ECO:0000313" key="8">
    <source>
        <dbReference type="Proteomes" id="UP000294530"/>
    </source>
</evidence>
<keyword evidence="4" id="KW-1133">Transmembrane helix</keyword>
<dbReference type="AlphaFoldDB" id="A0A976IIM4"/>
<protein>
    <recommendedName>
        <fullName evidence="9">Peroxisomal membrane protein MPV17</fullName>
    </recommendedName>
</protein>
<keyword evidence="3" id="KW-0812">Transmembrane</keyword>
<dbReference type="PANTHER" id="PTHR11266:SF17">
    <property type="entry name" value="PROTEIN MPV17"/>
    <property type="match status" value="1"/>
</dbReference>
<evidence type="ECO:0000256" key="4">
    <source>
        <dbReference type="ARBA" id="ARBA00022989"/>
    </source>
</evidence>
<accession>A0A976IIM4</accession>
<evidence type="ECO:0000256" key="6">
    <source>
        <dbReference type="RuleBase" id="RU363053"/>
    </source>
</evidence>
<dbReference type="GeneID" id="94349840"/>
<evidence type="ECO:0000256" key="1">
    <source>
        <dbReference type="ARBA" id="ARBA00004141"/>
    </source>
</evidence>
<gene>
    <name evidence="7" type="ORF">CCR75_006097</name>
</gene>
<evidence type="ECO:0000256" key="2">
    <source>
        <dbReference type="ARBA" id="ARBA00006824"/>
    </source>
</evidence>
<dbReference type="Pfam" id="PF04117">
    <property type="entry name" value="Mpv17_PMP22"/>
    <property type="match status" value="1"/>
</dbReference>
<reference evidence="7 8" key="1">
    <citation type="journal article" date="2021" name="Genome Biol.">
        <title>AFLAP: assembly-free linkage analysis pipeline using k-mers from genome sequencing data.</title>
        <authorList>
            <person name="Fletcher K."/>
            <person name="Zhang L."/>
            <person name="Gil J."/>
            <person name="Han R."/>
            <person name="Cavanaugh K."/>
            <person name="Michelmore R."/>
        </authorList>
    </citation>
    <scope>NUCLEOTIDE SEQUENCE [LARGE SCALE GENOMIC DNA]</scope>
    <source>
        <strain evidence="7 8">SF5</strain>
    </source>
</reference>
<dbReference type="PANTHER" id="PTHR11266">
    <property type="entry name" value="PEROXISOMAL MEMBRANE PROTEIN 2, PXMP2 MPV17"/>
    <property type="match status" value="1"/>
</dbReference>
<keyword evidence="8" id="KW-1185">Reference proteome</keyword>
<dbReference type="Proteomes" id="UP000294530">
    <property type="component" value="Unassembled WGS sequence"/>
</dbReference>
<dbReference type="InterPro" id="IPR007248">
    <property type="entry name" value="Mpv17_PMP22"/>
</dbReference>
<dbReference type="EMBL" id="SHOA02000003">
    <property type="protein sequence ID" value="TDH72465.1"/>
    <property type="molecule type" value="Genomic_DNA"/>
</dbReference>
<evidence type="ECO:0008006" key="9">
    <source>
        <dbReference type="Google" id="ProtNLM"/>
    </source>
</evidence>
<organism evidence="7 8">
    <name type="scientific">Bremia lactucae</name>
    <name type="common">Lettuce downy mildew</name>
    <dbReference type="NCBI Taxonomy" id="4779"/>
    <lineage>
        <taxon>Eukaryota</taxon>
        <taxon>Sar</taxon>
        <taxon>Stramenopiles</taxon>
        <taxon>Oomycota</taxon>
        <taxon>Peronosporomycetes</taxon>
        <taxon>Peronosporales</taxon>
        <taxon>Peronosporaceae</taxon>
        <taxon>Bremia</taxon>
    </lineage>
</organism>
<dbReference type="GO" id="GO:0016020">
    <property type="term" value="C:membrane"/>
    <property type="evidence" value="ECO:0007669"/>
    <property type="project" value="UniProtKB-SubCell"/>
</dbReference>
<dbReference type="OrthoDB" id="430207at2759"/>
<evidence type="ECO:0000256" key="3">
    <source>
        <dbReference type="ARBA" id="ARBA00022692"/>
    </source>
</evidence>
<proteinExistence type="inferred from homology"/>
<comment type="subcellular location">
    <subcellularLocation>
        <location evidence="1">Membrane</location>
        <topology evidence="1">Multi-pass membrane protein</topology>
    </subcellularLocation>
</comment>
<comment type="similarity">
    <text evidence="2 6">Belongs to the peroxisomal membrane protein PXMP2/4 family.</text>
</comment>
<keyword evidence="5" id="KW-0472">Membrane</keyword>
<name>A0A976IIM4_BRELC</name>
<evidence type="ECO:0000313" key="7">
    <source>
        <dbReference type="EMBL" id="TDH72465.1"/>
    </source>
</evidence>
<evidence type="ECO:0000256" key="5">
    <source>
        <dbReference type="ARBA" id="ARBA00023136"/>
    </source>
</evidence>
<dbReference type="RefSeq" id="XP_067821964.1">
    <property type="nucleotide sequence ID" value="XM_067964169.1"/>
</dbReference>
<sequence>MQRLGLFYNKWLQRSPVLTKSVTSAVLFGLGDRIAQKVEVSRELENDVSRQKETIETDSTIVSSSTARTLRIVIWGGLLFAPIHFIEQRVGNYGKSVAIKKVLLDAFIFAPSINALFFTSTQLMEGQSIGYSIHFALHQLPQTLKANYTLWPIANIINYGYIPLQYRILYINCVSLIWTTVLSTISGQSKHTK</sequence>
<comment type="caution">
    <text evidence="7">The sequence shown here is derived from an EMBL/GenBank/DDBJ whole genome shotgun (WGS) entry which is preliminary data.</text>
</comment>
<dbReference type="GO" id="GO:0005737">
    <property type="term" value="C:cytoplasm"/>
    <property type="evidence" value="ECO:0007669"/>
    <property type="project" value="TreeGrafter"/>
</dbReference>
<dbReference type="KEGG" id="blac:94349840"/>